<dbReference type="InterPro" id="IPR032556">
    <property type="entry name" value="DUF4936"/>
</dbReference>
<dbReference type="Proteomes" id="UP000277294">
    <property type="component" value="Unassembled WGS sequence"/>
</dbReference>
<protein>
    <recommendedName>
        <fullName evidence="3">DUF4936 domain-containing protein</fullName>
    </recommendedName>
</protein>
<gene>
    <name evidence="1" type="ORF">PIGHUM_01789</name>
</gene>
<name>A0A3P4B2E2_9BURK</name>
<organism evidence="1 2">
    <name type="scientific">Pigmentiphaga humi</name>
    <dbReference type="NCBI Taxonomy" id="2478468"/>
    <lineage>
        <taxon>Bacteria</taxon>
        <taxon>Pseudomonadati</taxon>
        <taxon>Pseudomonadota</taxon>
        <taxon>Betaproteobacteria</taxon>
        <taxon>Burkholderiales</taxon>
        <taxon>Alcaligenaceae</taxon>
        <taxon>Pigmentiphaga</taxon>
    </lineage>
</organism>
<proteinExistence type="predicted"/>
<dbReference type="Pfam" id="PF16290">
    <property type="entry name" value="DUF4936"/>
    <property type="match status" value="1"/>
</dbReference>
<sequence length="107" mass="11127">MDHLYVYYKLAQADLARALAPARQVLAAGRPHARRTQLLARPGASDGVATWMEVYEGVADTAALEAALAQAAEASGLAPLLRGPRRTEAFADLPVDPADLGAAASCA</sequence>
<keyword evidence="2" id="KW-1185">Reference proteome</keyword>
<evidence type="ECO:0000313" key="2">
    <source>
        <dbReference type="Proteomes" id="UP000277294"/>
    </source>
</evidence>
<dbReference type="AlphaFoldDB" id="A0A3P4B2E2"/>
<reference evidence="1 2" key="1">
    <citation type="submission" date="2018-10" db="EMBL/GenBank/DDBJ databases">
        <authorList>
            <person name="Criscuolo A."/>
        </authorList>
    </citation>
    <scope>NUCLEOTIDE SEQUENCE [LARGE SCALE GENOMIC DNA]</scope>
    <source>
        <strain evidence="1">DnA1</strain>
    </source>
</reference>
<dbReference type="OrthoDB" id="8527613at2"/>
<evidence type="ECO:0008006" key="3">
    <source>
        <dbReference type="Google" id="ProtNLM"/>
    </source>
</evidence>
<accession>A0A3P4B2E2</accession>
<dbReference type="RefSeq" id="WP_124079232.1">
    <property type="nucleotide sequence ID" value="NZ_UWPJ01000015.1"/>
</dbReference>
<dbReference type="EMBL" id="UWPJ01000015">
    <property type="protein sequence ID" value="VCU69726.1"/>
    <property type="molecule type" value="Genomic_DNA"/>
</dbReference>
<evidence type="ECO:0000313" key="1">
    <source>
        <dbReference type="EMBL" id="VCU69726.1"/>
    </source>
</evidence>